<keyword evidence="2" id="KW-1003">Cell membrane</keyword>
<dbReference type="Pfam" id="PF02687">
    <property type="entry name" value="FtsX"/>
    <property type="match status" value="2"/>
</dbReference>
<evidence type="ECO:0000259" key="7">
    <source>
        <dbReference type="Pfam" id="PF02687"/>
    </source>
</evidence>
<evidence type="ECO:0000256" key="2">
    <source>
        <dbReference type="ARBA" id="ARBA00022475"/>
    </source>
</evidence>
<reference evidence="9 10" key="1">
    <citation type="submission" date="2019-03" db="EMBL/GenBank/DDBJ databases">
        <title>Genomic Encyclopedia of Type Strains, Phase IV (KMG-IV): sequencing the most valuable type-strain genomes for metagenomic binning, comparative biology and taxonomic classification.</title>
        <authorList>
            <person name="Goeker M."/>
        </authorList>
    </citation>
    <scope>NUCLEOTIDE SEQUENCE [LARGE SCALE GENOMIC DNA]</scope>
    <source>
        <strain evidence="9 10">DSM 100059</strain>
    </source>
</reference>
<organism evidence="9 10">
    <name type="scientific">Dinghuibacter silviterrae</name>
    <dbReference type="NCBI Taxonomy" id="1539049"/>
    <lineage>
        <taxon>Bacteria</taxon>
        <taxon>Pseudomonadati</taxon>
        <taxon>Bacteroidota</taxon>
        <taxon>Chitinophagia</taxon>
        <taxon>Chitinophagales</taxon>
        <taxon>Chitinophagaceae</taxon>
        <taxon>Dinghuibacter</taxon>
    </lineage>
</organism>
<protein>
    <submittedName>
        <fullName evidence="9">ABC-type antimicrobial peptide transport system permease subunit</fullName>
    </submittedName>
</protein>
<keyword evidence="5 6" id="KW-0472">Membrane</keyword>
<keyword evidence="3 6" id="KW-0812">Transmembrane</keyword>
<feature type="domain" description="ABC3 transporter permease C-terminal" evidence="7">
    <location>
        <begin position="296"/>
        <end position="411"/>
    </location>
</feature>
<sequence>MRIYINHFSLACRNLIRSKVYTGINVLGLALGLCACITLFVVIHYERSFDTFHPDGDRVYRVIGNVRESTGDVIHLIKLPTTVARSARTELAGVETAAGIIPIRAKADAGGQHFDAQGAAITEGQYFDILPYTWLAGDKETALAAPYSVVLTSSAARRYFGNLDPSGFIGLSLVYDDSVPVHVTGIVEDWTQPTDLGFKEFISYGTLQNTFWAAGILPDTWDQGTVSTWTFVKLAPHVGPAALNAGLKGLVDRHNTDKLRLSLQLEPLRRIHYDRDLIENPTRTADMTTLYALMGIALFILLLAVVNFVNLATAQSIRRAKEVSVRKVLGSSRTSLVVRYLIETGLMVGLALLLAVALVTPVLTVFRDFLPGGVRFHPSQPAVLAFLLCAGVGTTLLAGLYPARVISSYTPALHLRDAGVERGGEKWLLRKGLIVFQFTVSLVFIIGSIVIAHQLKYAREKDLGFASDAVVTIGTPGADSLSKIGVLAERLRGMPGISRLAVQWTPPLESNGRGMRLRFTRQDVLETGVAQIAADTGFIPLYQVRLLAGRNLLPSDSTREFVINETLARVLGVTKPFDALGRMLYWNGRPYPVVGVVADFHERSMHDPILPMCLLHRVDRERTLVLKLATKGMGPGAVQALLSRIGTAWKEVYPDQTFAYQFYDDALARLYEEDQKTGWLMNTAMGVAILISCIGLFGLSLFTAEKRTKEIGIRKILGARVTDIMLLLNREFVGLVLVALAVASPIAWYMMHRWLQGFAYRIGISAWIFLLAGLAAVVIALGTVSYQALRVALRNPVKSLRTE</sequence>
<feature type="transmembrane region" description="Helical" evidence="6">
    <location>
        <begin position="732"/>
        <end position="750"/>
    </location>
</feature>
<evidence type="ECO:0000256" key="5">
    <source>
        <dbReference type="ARBA" id="ARBA00023136"/>
    </source>
</evidence>
<dbReference type="GO" id="GO:0022857">
    <property type="term" value="F:transmembrane transporter activity"/>
    <property type="evidence" value="ECO:0007669"/>
    <property type="project" value="TreeGrafter"/>
</dbReference>
<dbReference type="OrthoDB" id="1451596at2"/>
<dbReference type="RefSeq" id="WP_133994964.1">
    <property type="nucleotide sequence ID" value="NZ_SODV01000001.1"/>
</dbReference>
<evidence type="ECO:0000256" key="3">
    <source>
        <dbReference type="ARBA" id="ARBA00022692"/>
    </source>
</evidence>
<feature type="transmembrane region" description="Helical" evidence="6">
    <location>
        <begin position="290"/>
        <end position="312"/>
    </location>
</feature>
<keyword evidence="10" id="KW-1185">Reference proteome</keyword>
<keyword evidence="4 6" id="KW-1133">Transmembrane helix</keyword>
<evidence type="ECO:0000256" key="1">
    <source>
        <dbReference type="ARBA" id="ARBA00004651"/>
    </source>
</evidence>
<feature type="transmembrane region" description="Helical" evidence="6">
    <location>
        <begin position="432"/>
        <end position="452"/>
    </location>
</feature>
<evidence type="ECO:0000256" key="6">
    <source>
        <dbReference type="SAM" id="Phobius"/>
    </source>
</evidence>
<dbReference type="PANTHER" id="PTHR30572:SF18">
    <property type="entry name" value="ABC-TYPE MACROLIDE FAMILY EXPORT SYSTEM PERMEASE COMPONENT 2"/>
    <property type="match status" value="1"/>
</dbReference>
<feature type="transmembrane region" description="Helical" evidence="6">
    <location>
        <begin position="679"/>
        <end position="704"/>
    </location>
</feature>
<name>A0A4R8DY19_9BACT</name>
<dbReference type="AlphaFoldDB" id="A0A4R8DY19"/>
<dbReference type="Pfam" id="PF12704">
    <property type="entry name" value="MacB_PCD"/>
    <property type="match status" value="2"/>
</dbReference>
<evidence type="ECO:0000256" key="4">
    <source>
        <dbReference type="ARBA" id="ARBA00022989"/>
    </source>
</evidence>
<dbReference type="Proteomes" id="UP000294498">
    <property type="component" value="Unassembled WGS sequence"/>
</dbReference>
<dbReference type="PANTHER" id="PTHR30572">
    <property type="entry name" value="MEMBRANE COMPONENT OF TRANSPORTER-RELATED"/>
    <property type="match status" value="1"/>
</dbReference>
<feature type="transmembrane region" description="Helical" evidence="6">
    <location>
        <begin position="383"/>
        <end position="401"/>
    </location>
</feature>
<feature type="domain" description="ABC3 transporter permease C-terminal" evidence="7">
    <location>
        <begin position="683"/>
        <end position="794"/>
    </location>
</feature>
<evidence type="ECO:0000259" key="8">
    <source>
        <dbReference type="Pfam" id="PF12704"/>
    </source>
</evidence>
<comment type="caution">
    <text evidence="9">The sequence shown here is derived from an EMBL/GenBank/DDBJ whole genome shotgun (WGS) entry which is preliminary data.</text>
</comment>
<dbReference type="InterPro" id="IPR050250">
    <property type="entry name" value="Macrolide_Exporter_MacB"/>
</dbReference>
<feature type="domain" description="MacB-like periplasmic core" evidence="8">
    <location>
        <begin position="441"/>
        <end position="611"/>
    </location>
</feature>
<accession>A0A4R8DY19</accession>
<feature type="transmembrane region" description="Helical" evidence="6">
    <location>
        <begin position="762"/>
        <end position="784"/>
    </location>
</feature>
<proteinExistence type="predicted"/>
<gene>
    <name evidence="9" type="ORF">EDB95_3405</name>
</gene>
<dbReference type="EMBL" id="SODV01000001">
    <property type="protein sequence ID" value="TDX02347.1"/>
    <property type="molecule type" value="Genomic_DNA"/>
</dbReference>
<feature type="transmembrane region" description="Helical" evidence="6">
    <location>
        <begin position="340"/>
        <end position="363"/>
    </location>
</feature>
<dbReference type="InterPro" id="IPR003838">
    <property type="entry name" value="ABC3_permease_C"/>
</dbReference>
<evidence type="ECO:0000313" key="9">
    <source>
        <dbReference type="EMBL" id="TDX02347.1"/>
    </source>
</evidence>
<dbReference type="InterPro" id="IPR025857">
    <property type="entry name" value="MacB_PCD"/>
</dbReference>
<feature type="transmembrane region" description="Helical" evidence="6">
    <location>
        <begin position="20"/>
        <end position="45"/>
    </location>
</feature>
<dbReference type="GO" id="GO:0005886">
    <property type="term" value="C:plasma membrane"/>
    <property type="evidence" value="ECO:0007669"/>
    <property type="project" value="UniProtKB-SubCell"/>
</dbReference>
<comment type="subcellular location">
    <subcellularLocation>
        <location evidence="1">Cell membrane</location>
        <topology evidence="1">Multi-pass membrane protein</topology>
    </subcellularLocation>
</comment>
<evidence type="ECO:0000313" key="10">
    <source>
        <dbReference type="Proteomes" id="UP000294498"/>
    </source>
</evidence>
<feature type="domain" description="MacB-like periplasmic core" evidence="8">
    <location>
        <begin position="22"/>
        <end position="248"/>
    </location>
</feature>